<proteinExistence type="predicted"/>
<dbReference type="PANTHER" id="PTHR31099">
    <property type="entry name" value="OS06G0165300 PROTEIN"/>
    <property type="match status" value="1"/>
</dbReference>
<organism evidence="2 3">
    <name type="scientific">Brassica napus</name>
    <name type="common">Rape</name>
    <dbReference type="NCBI Taxonomy" id="3708"/>
    <lineage>
        <taxon>Eukaryota</taxon>
        <taxon>Viridiplantae</taxon>
        <taxon>Streptophyta</taxon>
        <taxon>Embryophyta</taxon>
        <taxon>Tracheophyta</taxon>
        <taxon>Spermatophyta</taxon>
        <taxon>Magnoliopsida</taxon>
        <taxon>eudicotyledons</taxon>
        <taxon>Gunneridae</taxon>
        <taxon>Pentapetalae</taxon>
        <taxon>rosids</taxon>
        <taxon>malvids</taxon>
        <taxon>Brassicales</taxon>
        <taxon>Brassicaceae</taxon>
        <taxon>Brassiceae</taxon>
        <taxon>Brassica</taxon>
    </lineage>
</organism>
<evidence type="ECO:0000313" key="3">
    <source>
        <dbReference type="Proteomes" id="UP000028999"/>
    </source>
</evidence>
<feature type="region of interest" description="Disordered" evidence="1">
    <location>
        <begin position="144"/>
        <end position="170"/>
    </location>
</feature>
<dbReference type="PANTHER" id="PTHR31099:SF37">
    <property type="entry name" value="MYOSIN HEAVY CHAIN-LIKE PROTEIN"/>
    <property type="match status" value="1"/>
</dbReference>
<sequence length="354" mass="39552">MINHDLPSRSTHLFLKIVRKFARISEEVEFRIPRDGETAENPPDGYFTCYEAFLLHCRLWFPIPEIIVHVLERFIISIGQLSLAGLEHVIGLVILSYEHGLTLTIDHFEAFLRLQNVSGSMFRLTPRTNVVRRALRCHCAGPGVQVAEKPSSDSDDSVPHSVPTKRGTAKQSKDKLIDLKDFDFPVDDFVLPGWDLNLPHGDGSGTSEVPFPNGDFDAFLAGLPPNFDLPPPVDIPERSKVVSEGSRLINGEAHSMLGNFRECRGSVRSLWKAQTDDFDFDDEMSTMNGGMNDYAHAENLIPPIEARIRGFWDPVPVSPDTEEVVIDVAGEDEEVDRPISTFEASMSRNCVLDP</sequence>
<dbReference type="OMA" id="ALRCHCA"/>
<protein>
    <submittedName>
        <fullName evidence="2">BnaCnng04300D protein</fullName>
    </submittedName>
</protein>
<dbReference type="Proteomes" id="UP000028999">
    <property type="component" value="Unassembled WGS sequence"/>
</dbReference>
<dbReference type="STRING" id="3708.A0A078FQA8"/>
<accession>A0A078FQA8</accession>
<dbReference type="AlphaFoldDB" id="A0A078FQA8"/>
<gene>
    <name evidence="2" type="primary">BnaCnng04300D</name>
    <name evidence="2" type="ORF">GSBRNA2T00085107001</name>
</gene>
<keyword evidence="3" id="KW-1185">Reference proteome</keyword>
<dbReference type="Gramene" id="CDY15027">
    <property type="protein sequence ID" value="CDY15027"/>
    <property type="gene ID" value="GSBRNA2T00085107001"/>
</dbReference>
<evidence type="ECO:0000313" key="2">
    <source>
        <dbReference type="EMBL" id="CDY15027.1"/>
    </source>
</evidence>
<name>A0A078FQA8_BRANA</name>
<dbReference type="EMBL" id="LK032050">
    <property type="protein sequence ID" value="CDY15027.1"/>
    <property type="molecule type" value="Genomic_DNA"/>
</dbReference>
<dbReference type="PaxDb" id="3708-A0A078FQA8"/>
<evidence type="ECO:0000256" key="1">
    <source>
        <dbReference type="SAM" id="MobiDB-lite"/>
    </source>
</evidence>
<reference evidence="2 3" key="1">
    <citation type="journal article" date="2014" name="Science">
        <title>Plant genetics. Early allopolyploid evolution in the post-Neolithic Brassica napus oilseed genome.</title>
        <authorList>
            <person name="Chalhoub B."/>
            <person name="Denoeud F."/>
            <person name="Liu S."/>
            <person name="Parkin I.A."/>
            <person name="Tang H."/>
            <person name="Wang X."/>
            <person name="Chiquet J."/>
            <person name="Belcram H."/>
            <person name="Tong C."/>
            <person name="Samans B."/>
            <person name="Correa M."/>
            <person name="Da Silva C."/>
            <person name="Just J."/>
            <person name="Falentin C."/>
            <person name="Koh C.S."/>
            <person name="Le Clainche I."/>
            <person name="Bernard M."/>
            <person name="Bento P."/>
            <person name="Noel B."/>
            <person name="Labadie K."/>
            <person name="Alberti A."/>
            <person name="Charles M."/>
            <person name="Arnaud D."/>
            <person name="Guo H."/>
            <person name="Daviaud C."/>
            <person name="Alamery S."/>
            <person name="Jabbari K."/>
            <person name="Zhao M."/>
            <person name="Edger P.P."/>
            <person name="Chelaifa H."/>
            <person name="Tack D."/>
            <person name="Lassalle G."/>
            <person name="Mestiri I."/>
            <person name="Schnel N."/>
            <person name="Le Paslier M.C."/>
            <person name="Fan G."/>
            <person name="Renault V."/>
            <person name="Bayer P.E."/>
            <person name="Golicz A.A."/>
            <person name="Manoli S."/>
            <person name="Lee T.H."/>
            <person name="Thi V.H."/>
            <person name="Chalabi S."/>
            <person name="Hu Q."/>
            <person name="Fan C."/>
            <person name="Tollenaere R."/>
            <person name="Lu Y."/>
            <person name="Battail C."/>
            <person name="Shen J."/>
            <person name="Sidebottom C.H."/>
            <person name="Wang X."/>
            <person name="Canaguier A."/>
            <person name="Chauveau A."/>
            <person name="Berard A."/>
            <person name="Deniot G."/>
            <person name="Guan M."/>
            <person name="Liu Z."/>
            <person name="Sun F."/>
            <person name="Lim Y.P."/>
            <person name="Lyons E."/>
            <person name="Town C.D."/>
            <person name="Bancroft I."/>
            <person name="Wang X."/>
            <person name="Meng J."/>
            <person name="Ma J."/>
            <person name="Pires J.C."/>
            <person name="King G.J."/>
            <person name="Brunel D."/>
            <person name="Delourme R."/>
            <person name="Renard M."/>
            <person name="Aury J.M."/>
            <person name="Adams K.L."/>
            <person name="Batley J."/>
            <person name="Snowdon R.J."/>
            <person name="Tost J."/>
            <person name="Edwards D."/>
            <person name="Zhou Y."/>
            <person name="Hua W."/>
            <person name="Sharpe A.G."/>
            <person name="Paterson A.H."/>
            <person name="Guan C."/>
            <person name="Wincker P."/>
        </authorList>
    </citation>
    <scope>NUCLEOTIDE SEQUENCE [LARGE SCALE GENOMIC DNA]</scope>
    <source>
        <strain evidence="3">cv. Darmor-bzh</strain>
    </source>
</reference>